<evidence type="ECO:0000313" key="10">
    <source>
        <dbReference type="Proteomes" id="UP001208570"/>
    </source>
</evidence>
<organism evidence="9 10">
    <name type="scientific">Paralvinella palmiformis</name>
    <dbReference type="NCBI Taxonomy" id="53620"/>
    <lineage>
        <taxon>Eukaryota</taxon>
        <taxon>Metazoa</taxon>
        <taxon>Spiralia</taxon>
        <taxon>Lophotrochozoa</taxon>
        <taxon>Annelida</taxon>
        <taxon>Polychaeta</taxon>
        <taxon>Sedentaria</taxon>
        <taxon>Canalipalpata</taxon>
        <taxon>Terebellida</taxon>
        <taxon>Terebelliformia</taxon>
        <taxon>Alvinellidae</taxon>
        <taxon>Paralvinella</taxon>
    </lineage>
</organism>
<accession>A0AAD9MXH5</accession>
<evidence type="ECO:0000256" key="3">
    <source>
        <dbReference type="ARBA" id="ARBA00022490"/>
    </source>
</evidence>
<evidence type="ECO:0000256" key="2">
    <source>
        <dbReference type="ARBA" id="ARBA00004496"/>
    </source>
</evidence>
<dbReference type="Pfam" id="PF23316">
    <property type="entry name" value="Ig_DLEC1_6th"/>
    <property type="match status" value="1"/>
</dbReference>
<feature type="domain" description="HYDIN/VesB/CFA65-like Ig-like" evidence="7">
    <location>
        <begin position="789"/>
        <end position="893"/>
    </location>
</feature>
<keyword evidence="10" id="KW-1185">Reference proteome</keyword>
<dbReference type="Proteomes" id="UP001208570">
    <property type="component" value="Unassembled WGS sequence"/>
</dbReference>
<proteinExistence type="predicted"/>
<protein>
    <recommendedName>
        <fullName evidence="11">Deleted in lung and esophageal cancer protein 1</fullName>
    </recommendedName>
</protein>
<evidence type="ECO:0000313" key="9">
    <source>
        <dbReference type="EMBL" id="KAK2147788.1"/>
    </source>
</evidence>
<dbReference type="GO" id="GO:0005929">
    <property type="term" value="C:cilium"/>
    <property type="evidence" value="ECO:0007669"/>
    <property type="project" value="UniProtKB-SubCell"/>
</dbReference>
<dbReference type="InterPro" id="IPR053879">
    <property type="entry name" value="HYDIN_VesB_CFA65-like_Ig"/>
</dbReference>
<feature type="region of interest" description="Disordered" evidence="6">
    <location>
        <begin position="159"/>
        <end position="199"/>
    </location>
</feature>
<evidence type="ECO:0000256" key="1">
    <source>
        <dbReference type="ARBA" id="ARBA00004138"/>
    </source>
</evidence>
<evidence type="ECO:0000256" key="6">
    <source>
        <dbReference type="SAM" id="MobiDB-lite"/>
    </source>
</evidence>
<dbReference type="InterPro" id="IPR059041">
    <property type="entry name" value="Ig_DLEC1_1"/>
</dbReference>
<reference evidence="9" key="1">
    <citation type="journal article" date="2023" name="Mol. Biol. Evol.">
        <title>Third-Generation Sequencing Reveals the Adaptive Role of the Epigenome in Three Deep-Sea Polychaetes.</title>
        <authorList>
            <person name="Perez M."/>
            <person name="Aroh O."/>
            <person name="Sun Y."/>
            <person name="Lan Y."/>
            <person name="Juniper S.K."/>
            <person name="Young C.R."/>
            <person name="Angers B."/>
            <person name="Qian P.Y."/>
        </authorList>
    </citation>
    <scope>NUCLEOTIDE SEQUENCE</scope>
    <source>
        <strain evidence="9">P08H-3</strain>
    </source>
</reference>
<name>A0AAD9MXH5_9ANNE</name>
<dbReference type="PANTHER" id="PTHR46348:SF1">
    <property type="entry name" value="DELETED IN LUNG AND ESOPHAGEAL CANCER PROTEIN 1"/>
    <property type="match status" value="1"/>
</dbReference>
<evidence type="ECO:0000259" key="8">
    <source>
        <dbReference type="Pfam" id="PF23277"/>
    </source>
</evidence>
<sequence length="1557" mass="174149">MFLQRPSSASSQDITHVLAKTFREFFTRDAVPPDTVKYLNTSKGGDDVYHEKYVESLRKIQEEREKRMAEAAMLETHIMQAQARAMSADERELNRVTNRMASFPDLGLPPSRSYFRSCIDNELLKKHNLITPEDFSSEDIPVVPPPSDPEIPNYARDTMSSAKRNEEEGKWESPFPSPRNSMAGDVPSLLSSDNEDAPLESKEGLKDLWKLQINAEEREYNRRDLANLQAKVEYLKNPRHIPPSAVGAPKVLNKPCKKKAKEIGIKIVPDKESPKEPSVVFEPIPAIVTFSEYKVGAVYELPLELKNISSVLRPVRVIPPKTQYFSISLGQFPGEQGLVAPGMSCRYMIRFSPDSLVDFDDSVTIQTQSSTSLVVKLQGRRPPPKLTIPSTINVGQCLIGGIKVGQFHLKNEGGPGKFCMMSKLAWPSNNLKSATALGTVIIVPFEVRPPFFELDRGQSIVLEVLFAPMEVKAYEAQLTCVCDNCHIRHFTLTGEGQSAGVELIDVQGGVSDPLPGELCDLTAQHLIRFENLNPFTYLQKSITVKNLTNVELPFDWIIVKPYIKPKDPESKDSPIPPTERVQDIETVFSIEPESSVLAPSTTTTFTLTFAPPHVQEFHDAFHLVLRNIPKVPPTIEMKRELSLQEMKHNESRPGSVRPQTVMPAREPMLEDITALEFEAKGVCETLSVVLQPYAITLPGLMMVETLVKTQFKMINNSLSAILFQWEHHSSSFILEVEPPIGELGPQCELDLELSVSGSEPCKIDHTLNCHVHHLDEPLMLHVKAQIKGPEVSIEEPEVNFGLVRLGDIVTRTVTVRNECRVPASWCIREAPSHIETQEDILPESEFSFSPECGELRPLETMAVTVTYKPKTCKTVRTVFEVQVEDTSESAILVRGEVQKPEVCLLKCELTLPDVYLDVPLVHQVSLLNQTLLPTSYQWGELKGKDADKCRVMVEPSNGSLEGREQLGINIHFTPHKVEELTDLILPCTIAGMDEDLYLSLYADVKGLSVSYRIEGQGDAKQSENSSEISIQDSEDLYLDFGDSVNVGEVVKRTLIITNHSAITAPFSLNVEYFVAKPPTPPGHRPDTTNRRRAILSRTPNLADPLSRAPSKKQTGLLDDYICKSMLKDGRGAAFTVSPASGQLQPFCDQVIEVTSLSDMWGDYMDRLICKVEGLDIVYIPMKVSIRGCPLFFQMVAAQPSQQPILRCGSHVSGVAPVMRQMRINNPSPVDIRVDWQIFNETDNDSQLLDFILAYNEDFPHLDEQGNELLPEEDEVVVYERPPTGYLPNSPDSTPAISCHDTSLTVSTPAPIADSRPKIIHITLREHGGMLANNPYTIKPIQTVIPARYHNTIQITFTPLASSDVNKEIDCNSFALGYMSLSDEIRRMEGAVVRPDGYSVAPLRLEMTAQVKPALLTIECADDEGMLYRTAASDLLHEQKLQERSLKLRSAILTNNTKTPLYFRMLTAEPFSIVQLDSDTRKAVAQMTSTDMTSLRPRENAVVQVGYELRADLLKYLNDDTDVNSGNVEIEVRDKERRIHFRQDLVIEFINSSRQVNL</sequence>
<evidence type="ECO:0008006" key="11">
    <source>
        <dbReference type="Google" id="ProtNLM"/>
    </source>
</evidence>
<comment type="subcellular location">
    <subcellularLocation>
        <location evidence="1">Cell projection</location>
        <location evidence="1">Cilium</location>
    </subcellularLocation>
    <subcellularLocation>
        <location evidence="2">Cytoplasm</location>
    </subcellularLocation>
</comment>
<dbReference type="PANTHER" id="PTHR46348">
    <property type="entry name" value="DELETED IN LUNG AND ESOPHAGEAL CANCER PROTEIN 1"/>
    <property type="match status" value="1"/>
</dbReference>
<evidence type="ECO:0000256" key="4">
    <source>
        <dbReference type="ARBA" id="ARBA00023069"/>
    </source>
</evidence>
<keyword evidence="5" id="KW-0966">Cell projection</keyword>
<dbReference type="GO" id="GO:0015631">
    <property type="term" value="F:tubulin binding"/>
    <property type="evidence" value="ECO:0007669"/>
    <property type="project" value="TreeGrafter"/>
</dbReference>
<comment type="caution">
    <text evidence="9">The sequence shown here is derived from an EMBL/GenBank/DDBJ whole genome shotgun (WGS) entry which is preliminary data.</text>
</comment>
<evidence type="ECO:0000256" key="5">
    <source>
        <dbReference type="ARBA" id="ARBA00023273"/>
    </source>
</evidence>
<evidence type="ECO:0000259" key="7">
    <source>
        <dbReference type="Pfam" id="PF22544"/>
    </source>
</evidence>
<keyword evidence="3" id="KW-0963">Cytoplasm</keyword>
<feature type="domain" description="Deleted in lung and esophageal cancer protein 1 Ig-like" evidence="8">
    <location>
        <begin position="284"/>
        <end position="380"/>
    </location>
</feature>
<dbReference type="InterPro" id="IPR013783">
    <property type="entry name" value="Ig-like_fold"/>
</dbReference>
<dbReference type="EMBL" id="JAODUP010000535">
    <property type="protein sequence ID" value="KAK2147788.1"/>
    <property type="molecule type" value="Genomic_DNA"/>
</dbReference>
<dbReference type="Pfam" id="PF23277">
    <property type="entry name" value="Ig_Dlec1_1"/>
    <property type="match status" value="1"/>
</dbReference>
<dbReference type="Gene3D" id="2.60.40.10">
    <property type="entry name" value="Immunoglobulins"/>
    <property type="match status" value="7"/>
</dbReference>
<dbReference type="Pfam" id="PF22544">
    <property type="entry name" value="HYDIN_VesB_CFA65-like_Ig"/>
    <property type="match status" value="1"/>
</dbReference>
<dbReference type="GO" id="GO:0008285">
    <property type="term" value="P:negative regulation of cell population proliferation"/>
    <property type="evidence" value="ECO:0007669"/>
    <property type="project" value="InterPro"/>
</dbReference>
<dbReference type="InterPro" id="IPR033304">
    <property type="entry name" value="DLEC1"/>
</dbReference>
<gene>
    <name evidence="9" type="ORF">LSH36_535g01010</name>
</gene>
<dbReference type="GO" id="GO:0005737">
    <property type="term" value="C:cytoplasm"/>
    <property type="evidence" value="ECO:0007669"/>
    <property type="project" value="UniProtKB-SubCell"/>
</dbReference>
<keyword evidence="4" id="KW-0969">Cilium</keyword>